<comment type="caution">
    <text evidence="4">The sequence shown here is derived from an EMBL/GenBank/DDBJ whole genome shotgun (WGS) entry which is preliminary data.</text>
</comment>
<feature type="region of interest" description="Disordered" evidence="1">
    <location>
        <begin position="169"/>
        <end position="191"/>
    </location>
</feature>
<organism evidence="4 5">
    <name type="scientific">Saponaria officinalis</name>
    <name type="common">Common soapwort</name>
    <name type="synonym">Lychnis saponaria</name>
    <dbReference type="NCBI Taxonomy" id="3572"/>
    <lineage>
        <taxon>Eukaryota</taxon>
        <taxon>Viridiplantae</taxon>
        <taxon>Streptophyta</taxon>
        <taxon>Embryophyta</taxon>
        <taxon>Tracheophyta</taxon>
        <taxon>Spermatophyta</taxon>
        <taxon>Magnoliopsida</taxon>
        <taxon>eudicotyledons</taxon>
        <taxon>Gunneridae</taxon>
        <taxon>Pentapetalae</taxon>
        <taxon>Caryophyllales</taxon>
        <taxon>Caryophyllaceae</taxon>
        <taxon>Caryophylleae</taxon>
        <taxon>Saponaria</taxon>
    </lineage>
</organism>
<dbReference type="InterPro" id="IPR045883">
    <property type="entry name" value="At4g13530-like"/>
</dbReference>
<keyword evidence="2" id="KW-0812">Transmembrane</keyword>
<evidence type="ECO:0000259" key="3">
    <source>
        <dbReference type="Pfam" id="PF20705"/>
    </source>
</evidence>
<keyword evidence="5" id="KW-1185">Reference proteome</keyword>
<gene>
    <name evidence="4" type="ORF">RND81_01G168600</name>
</gene>
<dbReference type="PANTHER" id="PTHR33646">
    <property type="entry name" value="GB|AAF00631.1"/>
    <property type="match status" value="1"/>
</dbReference>
<dbReference type="PANTHER" id="PTHR33646:SF6">
    <property type="entry name" value="TRANSMEMBRANE PROTEIN"/>
    <property type="match status" value="1"/>
</dbReference>
<accession>A0AAW1NJ95</accession>
<evidence type="ECO:0000313" key="4">
    <source>
        <dbReference type="EMBL" id="KAK9757533.1"/>
    </source>
</evidence>
<reference evidence="4" key="1">
    <citation type="submission" date="2024-03" db="EMBL/GenBank/DDBJ databases">
        <title>WGS assembly of Saponaria officinalis var. Norfolk2.</title>
        <authorList>
            <person name="Jenkins J."/>
            <person name="Shu S."/>
            <person name="Grimwood J."/>
            <person name="Barry K."/>
            <person name="Goodstein D."/>
            <person name="Schmutz J."/>
            <person name="Leebens-Mack J."/>
            <person name="Osbourn A."/>
        </authorList>
    </citation>
    <scope>NUCLEOTIDE SEQUENCE [LARGE SCALE GENOMIC DNA]</scope>
    <source>
        <strain evidence="4">JIC</strain>
    </source>
</reference>
<evidence type="ECO:0000256" key="2">
    <source>
        <dbReference type="SAM" id="Phobius"/>
    </source>
</evidence>
<evidence type="ECO:0000313" key="5">
    <source>
        <dbReference type="Proteomes" id="UP001443914"/>
    </source>
</evidence>
<name>A0AAW1NJ95_SAPOF</name>
<evidence type="ECO:0000256" key="1">
    <source>
        <dbReference type="SAM" id="MobiDB-lite"/>
    </source>
</evidence>
<dbReference type="Proteomes" id="UP001443914">
    <property type="component" value="Unassembled WGS sequence"/>
</dbReference>
<proteinExistence type="predicted"/>
<sequence length="301" mass="32858">MENPNLEIIECDWEVVVPNPEEDHHSSSGVGGVICSDYFRINNFAATTDAAAATHVGSEGGESDNPSWFDPSGSSVVIGITPQRSSSSDLDFDIDSGGGSLSGLVPADSKCGVELGFEHSGFSGNSPTSLEIVQNNGGIDVVEQKDEQCRVDDQFSGLNVEDVNFSGLNVDDEEEKRRDENGNENGNENDNENEKKVVVWWKVPLEVLKYCVWRVSPVWSISMAAAAIMGFVILRRRYLSKMKRKSQGLHINVTVDDNKASQLMSRAARLNEAFSVVKRIPVIRPALPAPGMTAWPVMSLR</sequence>
<dbReference type="InterPro" id="IPR049224">
    <property type="entry name" value="DUF6821"/>
</dbReference>
<protein>
    <recommendedName>
        <fullName evidence="3">DUF6821 domain-containing protein</fullName>
    </recommendedName>
</protein>
<keyword evidence="2" id="KW-0472">Membrane</keyword>
<feature type="domain" description="DUF6821" evidence="3">
    <location>
        <begin position="157"/>
        <end position="285"/>
    </location>
</feature>
<dbReference type="EMBL" id="JBDFQZ010000001">
    <property type="protein sequence ID" value="KAK9757533.1"/>
    <property type="molecule type" value="Genomic_DNA"/>
</dbReference>
<feature type="transmembrane region" description="Helical" evidence="2">
    <location>
        <begin position="212"/>
        <end position="234"/>
    </location>
</feature>
<keyword evidence="2" id="KW-1133">Transmembrane helix</keyword>
<dbReference type="Pfam" id="PF20705">
    <property type="entry name" value="DUF6821"/>
    <property type="match status" value="1"/>
</dbReference>
<dbReference type="AlphaFoldDB" id="A0AAW1NJ95"/>